<accession>A0A2T4JPZ0</accession>
<reference evidence="2 3" key="1">
    <citation type="submission" date="2018-03" db="EMBL/GenBank/DDBJ databases">
        <title>Cereibacter changlensis.</title>
        <authorList>
            <person name="Meyer T.E."/>
            <person name="Miller S."/>
            <person name="Lodha T."/>
            <person name="Gandham S."/>
            <person name="Chintalapati S."/>
            <person name="Chintalapati V.R."/>
        </authorList>
    </citation>
    <scope>NUCLEOTIDE SEQUENCE [LARGE SCALE GENOMIC DNA]</scope>
    <source>
        <strain evidence="2 3">JA139</strain>
    </source>
</reference>
<gene>
    <name evidence="2" type="ORF">C5F48_20315</name>
</gene>
<dbReference type="EMBL" id="PZKG01000160">
    <property type="protein sequence ID" value="PTE19936.1"/>
    <property type="molecule type" value="Genomic_DNA"/>
</dbReference>
<dbReference type="InterPro" id="IPR045958">
    <property type="entry name" value="DUF6378"/>
</dbReference>
<protein>
    <recommendedName>
        <fullName evidence="1">DUF6378 domain-containing protein</fullName>
    </recommendedName>
</protein>
<name>A0A2T4JPZ0_9RHOB</name>
<keyword evidence="3" id="KW-1185">Reference proteome</keyword>
<evidence type="ECO:0000313" key="2">
    <source>
        <dbReference type="EMBL" id="PTE19936.1"/>
    </source>
</evidence>
<dbReference type="Proteomes" id="UP000241010">
    <property type="component" value="Unassembled WGS sequence"/>
</dbReference>
<dbReference type="Pfam" id="PF19905">
    <property type="entry name" value="DUF6378"/>
    <property type="match status" value="1"/>
</dbReference>
<evidence type="ECO:0000313" key="3">
    <source>
        <dbReference type="Proteomes" id="UP000241010"/>
    </source>
</evidence>
<proteinExistence type="predicted"/>
<organism evidence="2 3">
    <name type="scientific">Cereibacter changlensis JA139</name>
    <dbReference type="NCBI Taxonomy" id="1188249"/>
    <lineage>
        <taxon>Bacteria</taxon>
        <taxon>Pseudomonadati</taxon>
        <taxon>Pseudomonadota</taxon>
        <taxon>Alphaproteobacteria</taxon>
        <taxon>Rhodobacterales</taxon>
        <taxon>Paracoccaceae</taxon>
        <taxon>Cereibacter</taxon>
    </lineage>
</organism>
<dbReference type="OrthoDB" id="7596392at2"/>
<dbReference type="RefSeq" id="WP_107665613.1">
    <property type="nucleotide sequence ID" value="NZ_PZKG01000160.1"/>
</dbReference>
<feature type="domain" description="DUF6378" evidence="1">
    <location>
        <begin position="5"/>
        <end position="85"/>
    </location>
</feature>
<evidence type="ECO:0000259" key="1">
    <source>
        <dbReference type="Pfam" id="PF19905"/>
    </source>
</evidence>
<sequence>MTREDILATASRLVTVERAATHGALDEGLGRIGDLWSIYLGQPVSAVDAAAMLALMKVARLVENPRHADNWIDLAGYAACGGELATGAGS</sequence>
<comment type="caution">
    <text evidence="2">The sequence shown here is derived from an EMBL/GenBank/DDBJ whole genome shotgun (WGS) entry which is preliminary data.</text>
</comment>
<dbReference type="AlphaFoldDB" id="A0A2T4JPZ0"/>